<feature type="non-terminal residue" evidence="1">
    <location>
        <position position="1"/>
    </location>
</feature>
<protein>
    <submittedName>
        <fullName evidence="1">Uncharacterized protein</fullName>
    </submittedName>
</protein>
<comment type="caution">
    <text evidence="1">The sequence shown here is derived from an EMBL/GenBank/DDBJ whole genome shotgun (WGS) entry which is preliminary data.</text>
</comment>
<dbReference type="EMBL" id="SRQM01000638">
    <property type="protein sequence ID" value="KAG6107503.1"/>
    <property type="molecule type" value="Genomic_DNA"/>
</dbReference>
<proteinExistence type="predicted"/>
<reference evidence="1 2" key="1">
    <citation type="journal article" date="2020" name="bioRxiv">
        <title>Whole genome comparisons of ergot fungi reveals the divergence and evolution of species within the genus Claviceps are the result of varying mechanisms driving genome evolution and host range expansion.</title>
        <authorList>
            <person name="Wyka S.A."/>
            <person name="Mondo S.J."/>
            <person name="Liu M."/>
            <person name="Dettman J."/>
            <person name="Nalam V."/>
            <person name="Broders K.D."/>
        </authorList>
    </citation>
    <scope>NUCLEOTIDE SEQUENCE [LARGE SCALE GENOMIC DNA]</scope>
    <source>
        <strain evidence="1 2">LM576</strain>
    </source>
</reference>
<dbReference type="AlphaFoldDB" id="A0A9P7TUA2"/>
<evidence type="ECO:0000313" key="1">
    <source>
        <dbReference type="EMBL" id="KAG6107503.1"/>
    </source>
</evidence>
<gene>
    <name evidence="1" type="ORF">E4U13_006922</name>
</gene>
<feature type="non-terminal residue" evidence="1">
    <location>
        <position position="72"/>
    </location>
</feature>
<name>A0A9P7TUA2_9HYPO</name>
<organism evidence="1 2">
    <name type="scientific">Claviceps humidiphila</name>
    <dbReference type="NCBI Taxonomy" id="1294629"/>
    <lineage>
        <taxon>Eukaryota</taxon>
        <taxon>Fungi</taxon>
        <taxon>Dikarya</taxon>
        <taxon>Ascomycota</taxon>
        <taxon>Pezizomycotina</taxon>
        <taxon>Sordariomycetes</taxon>
        <taxon>Hypocreomycetidae</taxon>
        <taxon>Hypocreales</taxon>
        <taxon>Clavicipitaceae</taxon>
        <taxon>Claviceps</taxon>
    </lineage>
</organism>
<sequence length="72" mass="8118">FSGEILAPCRTPFPQAWPCALQQRQLRLQSQGHTLTLGSVRVVTRLNLRLCIRPPTEACKIIEAKATKMMKN</sequence>
<evidence type="ECO:0000313" key="2">
    <source>
        <dbReference type="Proteomes" id="UP000732380"/>
    </source>
</evidence>
<accession>A0A9P7TUA2</accession>
<keyword evidence="2" id="KW-1185">Reference proteome</keyword>
<dbReference type="Proteomes" id="UP000732380">
    <property type="component" value="Unassembled WGS sequence"/>
</dbReference>